<dbReference type="Gene3D" id="3.40.50.170">
    <property type="entry name" value="Formyl transferase, N-terminal domain"/>
    <property type="match status" value="1"/>
</dbReference>
<protein>
    <recommendedName>
        <fullName evidence="2">phosphoribosylglycinamide formyltransferase 1</fullName>
        <ecNumber evidence="2">2.1.2.2</ecNumber>
    </recommendedName>
    <alternativeName>
        <fullName evidence="7">5'-phosphoribosylglycinamide transformylase</fullName>
    </alternativeName>
    <alternativeName>
        <fullName evidence="6">GAR transformylase</fullName>
    </alternativeName>
</protein>
<keyword evidence="3" id="KW-0808">Transferase</keyword>
<dbReference type="CDD" id="cd08645">
    <property type="entry name" value="FMT_core_GART"/>
    <property type="match status" value="1"/>
</dbReference>
<keyword evidence="4" id="KW-0658">Purine biosynthesis</keyword>
<dbReference type="PANTHER" id="PTHR43369:SF2">
    <property type="entry name" value="PHOSPHORIBOSYLGLYCINAMIDE FORMYLTRANSFERASE"/>
    <property type="match status" value="1"/>
</dbReference>
<dbReference type="InterPro" id="IPR004607">
    <property type="entry name" value="GART"/>
</dbReference>
<comment type="caution">
    <text evidence="10">The sequence shown here is derived from an EMBL/GenBank/DDBJ whole genome shotgun (WGS) entry which is preliminary data.</text>
</comment>
<dbReference type="Proteomes" id="UP001227543">
    <property type="component" value="Unassembled WGS sequence"/>
</dbReference>
<dbReference type="EMBL" id="MLFU01000019">
    <property type="protein sequence ID" value="KAK1500138.1"/>
    <property type="molecule type" value="Genomic_DNA"/>
</dbReference>
<feature type="domain" description="Formyl transferase N-terminal" evidence="9">
    <location>
        <begin position="77"/>
        <end position="279"/>
    </location>
</feature>
<reference evidence="10 11" key="1">
    <citation type="submission" date="2016-10" db="EMBL/GenBank/DDBJ databases">
        <title>The genome sequence of Colletotrichum fioriniae PJ7.</title>
        <authorList>
            <person name="Baroncelli R."/>
        </authorList>
    </citation>
    <scope>NUCLEOTIDE SEQUENCE [LARGE SCALE GENOMIC DNA]</scope>
    <source>
        <strain evidence="10 11">Tom-12</strain>
    </source>
</reference>
<accession>A0ABQ9RB18</accession>
<gene>
    <name evidence="10" type="ORF">CTAM01_06737</name>
</gene>
<comment type="catalytic activity">
    <reaction evidence="8">
        <text>N(1)-(5-phospho-beta-D-ribosyl)glycinamide + (6R)-10-formyltetrahydrofolate = N(2)-formyl-N(1)-(5-phospho-beta-D-ribosyl)glycinamide + (6S)-5,6,7,8-tetrahydrofolate + H(+)</text>
        <dbReference type="Rhea" id="RHEA:15053"/>
        <dbReference type="ChEBI" id="CHEBI:15378"/>
        <dbReference type="ChEBI" id="CHEBI:57453"/>
        <dbReference type="ChEBI" id="CHEBI:143788"/>
        <dbReference type="ChEBI" id="CHEBI:147286"/>
        <dbReference type="ChEBI" id="CHEBI:195366"/>
        <dbReference type="EC" id="2.1.2.2"/>
    </reaction>
</comment>
<dbReference type="GeneID" id="85407001"/>
<evidence type="ECO:0000256" key="2">
    <source>
        <dbReference type="ARBA" id="ARBA00012254"/>
    </source>
</evidence>
<dbReference type="PANTHER" id="PTHR43369">
    <property type="entry name" value="PHOSPHORIBOSYLGLYCINAMIDE FORMYLTRANSFERASE"/>
    <property type="match status" value="1"/>
</dbReference>
<feature type="non-terminal residue" evidence="10">
    <location>
        <position position="1"/>
    </location>
</feature>
<dbReference type="InterPro" id="IPR002376">
    <property type="entry name" value="Formyl_transf_N"/>
</dbReference>
<dbReference type="HAMAP" id="MF_01930">
    <property type="entry name" value="PurN"/>
    <property type="match status" value="1"/>
</dbReference>
<comment type="similarity">
    <text evidence="5">Belongs to the GART family.</text>
</comment>
<dbReference type="EC" id="2.1.2.2" evidence="2"/>
<proteinExistence type="inferred from homology"/>
<evidence type="ECO:0000256" key="6">
    <source>
        <dbReference type="ARBA" id="ARBA00041324"/>
    </source>
</evidence>
<dbReference type="SUPFAM" id="SSF53328">
    <property type="entry name" value="Formyltransferase"/>
    <property type="match status" value="1"/>
</dbReference>
<dbReference type="InterPro" id="IPR001555">
    <property type="entry name" value="GART_AS"/>
</dbReference>
<evidence type="ECO:0000256" key="7">
    <source>
        <dbReference type="ARBA" id="ARBA00041682"/>
    </source>
</evidence>
<organism evidence="10 11">
    <name type="scientific">Colletotrichum tamarilloi</name>
    <dbReference type="NCBI Taxonomy" id="1209934"/>
    <lineage>
        <taxon>Eukaryota</taxon>
        <taxon>Fungi</taxon>
        <taxon>Dikarya</taxon>
        <taxon>Ascomycota</taxon>
        <taxon>Pezizomycotina</taxon>
        <taxon>Sordariomycetes</taxon>
        <taxon>Hypocreomycetidae</taxon>
        <taxon>Glomerellales</taxon>
        <taxon>Glomerellaceae</taxon>
        <taxon>Colletotrichum</taxon>
        <taxon>Colletotrichum acutatum species complex</taxon>
    </lineage>
</organism>
<evidence type="ECO:0000259" key="9">
    <source>
        <dbReference type="Pfam" id="PF00551"/>
    </source>
</evidence>
<dbReference type="InterPro" id="IPR036477">
    <property type="entry name" value="Formyl_transf_N_sf"/>
</dbReference>
<evidence type="ECO:0000256" key="1">
    <source>
        <dbReference type="ARBA" id="ARBA00005054"/>
    </source>
</evidence>
<evidence type="ECO:0000256" key="5">
    <source>
        <dbReference type="ARBA" id="ARBA00038440"/>
    </source>
</evidence>
<name>A0ABQ9RB18_9PEZI</name>
<sequence length="293" mass="32339">FSFHPHLDIQIGHRNGEIRLNQNISRVTPPRKEDSNSLLLAPKSRQLTRTQYLTLTLTFTNITHLTMSSPSTTETCRLVVLCSGSGTNLQAIINAVADGTVPQSKIEKVIVNRKTAYAVQRAEKAGIPTRYFNLVSGGFTAKGEKDEAKLREGRGRYDAALAELVLQDKPDLVVLAGWMHVFSAPFLRPLEAAGVPVINLHPALPGRYDGANAIGRAYEDFQAGKLENNRTGAMIHYVIETVDRGEPILIEEVEIRSGDSLADVEERMHSVEHGLIVKATAKVVQEILERKKQ</sequence>
<dbReference type="PROSITE" id="PS00373">
    <property type="entry name" value="GART"/>
    <property type="match status" value="1"/>
</dbReference>
<evidence type="ECO:0000256" key="3">
    <source>
        <dbReference type="ARBA" id="ARBA00022679"/>
    </source>
</evidence>
<evidence type="ECO:0000313" key="11">
    <source>
        <dbReference type="Proteomes" id="UP001227543"/>
    </source>
</evidence>
<evidence type="ECO:0000313" key="10">
    <source>
        <dbReference type="EMBL" id="KAK1500138.1"/>
    </source>
</evidence>
<dbReference type="Pfam" id="PF00551">
    <property type="entry name" value="Formyl_trans_N"/>
    <property type="match status" value="1"/>
</dbReference>
<evidence type="ECO:0000256" key="4">
    <source>
        <dbReference type="ARBA" id="ARBA00022755"/>
    </source>
</evidence>
<dbReference type="NCBIfam" id="TIGR00639">
    <property type="entry name" value="PurN"/>
    <property type="match status" value="1"/>
</dbReference>
<keyword evidence="11" id="KW-1185">Reference proteome</keyword>
<comment type="pathway">
    <text evidence="1">Purine metabolism; IMP biosynthesis via de novo pathway; N(2)-formyl-N(1)-(5-phospho-D-ribosyl)glycinamide from N(1)-(5-phospho-D-ribosyl)glycinamide (10-formyl THF route): step 1/1.</text>
</comment>
<dbReference type="RefSeq" id="XP_060382608.1">
    <property type="nucleotide sequence ID" value="XM_060522763.1"/>
</dbReference>
<evidence type="ECO:0000256" key="8">
    <source>
        <dbReference type="ARBA" id="ARBA00047664"/>
    </source>
</evidence>